<dbReference type="CDD" id="cd01949">
    <property type="entry name" value="GGDEF"/>
    <property type="match status" value="1"/>
</dbReference>
<feature type="domain" description="EAL" evidence="7">
    <location>
        <begin position="605"/>
        <end position="859"/>
    </location>
</feature>
<evidence type="ECO:0000256" key="5">
    <source>
        <dbReference type="SAM" id="Phobius"/>
    </source>
</evidence>
<dbReference type="Gene3D" id="3.20.20.450">
    <property type="entry name" value="EAL domain"/>
    <property type="match status" value="1"/>
</dbReference>
<dbReference type="SMART" id="SM00267">
    <property type="entry name" value="GGDEF"/>
    <property type="match status" value="1"/>
</dbReference>
<name>A0ABN6D327_9BURK</name>
<dbReference type="InterPro" id="IPR013656">
    <property type="entry name" value="PAS_4"/>
</dbReference>
<dbReference type="SUPFAM" id="SSF55785">
    <property type="entry name" value="PYP-like sensor domain (PAS domain)"/>
    <property type="match status" value="1"/>
</dbReference>
<dbReference type="InterPro" id="IPR000160">
    <property type="entry name" value="GGDEF_dom"/>
</dbReference>
<dbReference type="InterPro" id="IPR042240">
    <property type="entry name" value="CHASE_sf"/>
</dbReference>
<dbReference type="Gene3D" id="3.30.450.350">
    <property type="entry name" value="CHASE domain"/>
    <property type="match status" value="1"/>
</dbReference>
<dbReference type="InterPro" id="IPR035965">
    <property type="entry name" value="PAS-like_dom_sf"/>
</dbReference>
<dbReference type="InterPro" id="IPR029787">
    <property type="entry name" value="Nucleotide_cyclase"/>
</dbReference>
<evidence type="ECO:0000256" key="2">
    <source>
        <dbReference type="ARBA" id="ARBA00022692"/>
    </source>
</evidence>
<dbReference type="InterPro" id="IPR035919">
    <property type="entry name" value="EAL_sf"/>
</dbReference>
<dbReference type="PANTHER" id="PTHR44757:SF2">
    <property type="entry name" value="BIOFILM ARCHITECTURE MAINTENANCE PROTEIN MBAA"/>
    <property type="match status" value="1"/>
</dbReference>
<dbReference type="InterPro" id="IPR052155">
    <property type="entry name" value="Biofilm_reg_signaling"/>
</dbReference>
<evidence type="ECO:0000256" key="3">
    <source>
        <dbReference type="ARBA" id="ARBA00022989"/>
    </source>
</evidence>
<keyword evidence="3 5" id="KW-1133">Transmembrane helix</keyword>
<sequence length="863" mass="95082">MFVSSAFLKSANSPRWVAMLVFCLSLLLSASVIWQLERSRVDTARAQAYALASDRANEAVNHLDRALSAVYTMGALVQQAQGPVTNFESAATKMLPNYPGASVLIQAPGGIIDHAIPIEGNEKAIGLNLLQDPVMRTETLMARNTGKLTLAGPLELRQGGMGLVARLPIFLDQTHGRSYFWGFVNVVLKLPQALDTVRLPELAQRGYQYMLWRVIPENGKVQIIAQSGVKPMIEPVHKSFSVPNGGWTLSLAPQRGWSDPLGLASKVGVGLMLSLLLAYLAKLQVRQLLLRNDLERQVRERTLDIQESKRQLAATLDAIPDLLFEMGLDGHYYACHVPPSPLLADFASDVLGKTVVQVMPDEAAQVMLHALAQAQQDGFSNGQQLMLSLPDGPHWFELSVARKTVAAGQPPRFIVISHEVTARKQAQAHVSRLAYFDALTELPNRTLLNDRMAQALNEANRRKDSLCVMFLDLDHFKNINDTLGHRIGDALLVTLAQRMQATVRVQDTVARLGGDEFILLLPDTSAQGAARVAQKLLQAVCVPVNVESHELTVTPSIGIAMCPEDGHDAESLFKHADVAMYLAKKSGRNCYQFFTAELQVNAARALLLDNELRRALARGQLELHYQPQVSLSTGKVMGMEALLRWQHPELGQVSPAEFIPVAERSGQILPIGQWVLETAVAQARQWQDMGLDPLTVAVNVSAVQFHQANLPECVRQILKQSNLDAQWLEIELTESVAQQDPVEAMNMMAQLHQLGVRLSMDDFGTGYSSLSYLKRFAVTQLKIDQSFVRDICDDADDLTIVRAIISMARSLGLETIAEGVETQDQLTLLRAEGCHEVQGYFISRPLPVAAATAFLQQQKNLKD</sequence>
<accession>A0ABN6D327</accession>
<evidence type="ECO:0000313" key="9">
    <source>
        <dbReference type="EMBL" id="BCO25234.1"/>
    </source>
</evidence>
<dbReference type="CDD" id="cd01948">
    <property type="entry name" value="EAL"/>
    <property type="match status" value="1"/>
</dbReference>
<dbReference type="Pfam" id="PF00990">
    <property type="entry name" value="GGDEF"/>
    <property type="match status" value="1"/>
</dbReference>
<protein>
    <recommendedName>
        <fullName evidence="11">Diguanylate phosphodiesterase</fullName>
    </recommendedName>
</protein>
<dbReference type="SUPFAM" id="SSF55073">
    <property type="entry name" value="Nucleotide cyclase"/>
    <property type="match status" value="1"/>
</dbReference>
<feature type="domain" description="GGDEF" evidence="8">
    <location>
        <begin position="464"/>
        <end position="596"/>
    </location>
</feature>
<keyword evidence="4 5" id="KW-0472">Membrane</keyword>
<proteinExistence type="predicted"/>
<feature type="domain" description="CHASE" evidence="6">
    <location>
        <begin position="111"/>
        <end position="203"/>
    </location>
</feature>
<keyword evidence="10" id="KW-1185">Reference proteome</keyword>
<dbReference type="PANTHER" id="PTHR44757">
    <property type="entry name" value="DIGUANYLATE CYCLASE DGCP"/>
    <property type="match status" value="1"/>
</dbReference>
<evidence type="ECO:0000313" key="10">
    <source>
        <dbReference type="Proteomes" id="UP000824366"/>
    </source>
</evidence>
<dbReference type="Pfam" id="PF03924">
    <property type="entry name" value="CHASE"/>
    <property type="match status" value="1"/>
</dbReference>
<evidence type="ECO:0008006" key="11">
    <source>
        <dbReference type="Google" id="ProtNLM"/>
    </source>
</evidence>
<dbReference type="InterPro" id="IPR043128">
    <property type="entry name" value="Rev_trsase/Diguanyl_cyclase"/>
</dbReference>
<evidence type="ECO:0000259" key="8">
    <source>
        <dbReference type="PROSITE" id="PS50887"/>
    </source>
</evidence>
<organism evidence="9 10">
    <name type="scientific">Rhodoferax lithotrophicus</name>
    <dbReference type="NCBI Taxonomy" id="2798804"/>
    <lineage>
        <taxon>Bacteria</taxon>
        <taxon>Pseudomonadati</taxon>
        <taxon>Pseudomonadota</taxon>
        <taxon>Betaproteobacteria</taxon>
        <taxon>Burkholderiales</taxon>
        <taxon>Comamonadaceae</taxon>
        <taxon>Rhodoferax</taxon>
    </lineage>
</organism>
<feature type="transmembrane region" description="Helical" evidence="5">
    <location>
        <begin position="16"/>
        <end position="36"/>
    </location>
</feature>
<evidence type="ECO:0000256" key="4">
    <source>
        <dbReference type="ARBA" id="ARBA00023136"/>
    </source>
</evidence>
<dbReference type="Gene3D" id="3.30.70.270">
    <property type="match status" value="1"/>
</dbReference>
<dbReference type="Pfam" id="PF08448">
    <property type="entry name" value="PAS_4"/>
    <property type="match status" value="1"/>
</dbReference>
<evidence type="ECO:0000259" key="6">
    <source>
        <dbReference type="PROSITE" id="PS50839"/>
    </source>
</evidence>
<dbReference type="Proteomes" id="UP000824366">
    <property type="component" value="Chromosome"/>
</dbReference>
<dbReference type="InterPro" id="IPR001633">
    <property type="entry name" value="EAL_dom"/>
</dbReference>
<evidence type="ECO:0000259" key="7">
    <source>
        <dbReference type="PROSITE" id="PS50883"/>
    </source>
</evidence>
<dbReference type="SUPFAM" id="SSF141868">
    <property type="entry name" value="EAL domain-like"/>
    <property type="match status" value="1"/>
</dbReference>
<gene>
    <name evidence="9" type="ORF">MIZ03_0094</name>
</gene>
<dbReference type="SMART" id="SM01079">
    <property type="entry name" value="CHASE"/>
    <property type="match status" value="1"/>
</dbReference>
<reference evidence="9 10" key="1">
    <citation type="journal article" date="2021" name="Microbiol. Spectr.">
        <title>A Single Bacterium Capable of Oxidation and Reduction of Iron at Circumneutral pH.</title>
        <authorList>
            <person name="Kato S."/>
            <person name="Ohkuma M."/>
        </authorList>
    </citation>
    <scope>NUCLEOTIDE SEQUENCE [LARGE SCALE GENOMIC DNA]</scope>
    <source>
        <strain evidence="9 10">MIZ03</strain>
    </source>
</reference>
<keyword evidence="2 5" id="KW-0812">Transmembrane</keyword>
<dbReference type="Gene3D" id="3.30.450.20">
    <property type="entry name" value="PAS domain"/>
    <property type="match status" value="1"/>
</dbReference>
<dbReference type="SMART" id="SM00052">
    <property type="entry name" value="EAL"/>
    <property type="match status" value="1"/>
</dbReference>
<comment type="subcellular location">
    <subcellularLocation>
        <location evidence="1">Membrane</location>
    </subcellularLocation>
</comment>
<dbReference type="PROSITE" id="PS50883">
    <property type="entry name" value="EAL"/>
    <property type="match status" value="1"/>
</dbReference>
<dbReference type="NCBIfam" id="TIGR00254">
    <property type="entry name" value="GGDEF"/>
    <property type="match status" value="1"/>
</dbReference>
<dbReference type="InterPro" id="IPR006189">
    <property type="entry name" value="CHASE_dom"/>
</dbReference>
<dbReference type="EMBL" id="AP024238">
    <property type="protein sequence ID" value="BCO25234.1"/>
    <property type="molecule type" value="Genomic_DNA"/>
</dbReference>
<dbReference type="Pfam" id="PF00563">
    <property type="entry name" value="EAL"/>
    <property type="match status" value="1"/>
</dbReference>
<evidence type="ECO:0000256" key="1">
    <source>
        <dbReference type="ARBA" id="ARBA00004370"/>
    </source>
</evidence>
<dbReference type="PROSITE" id="PS50887">
    <property type="entry name" value="GGDEF"/>
    <property type="match status" value="1"/>
</dbReference>
<dbReference type="PROSITE" id="PS50839">
    <property type="entry name" value="CHASE"/>
    <property type="match status" value="1"/>
</dbReference>